<accession>A0A914A8L9</accession>
<dbReference type="GeneID" id="119730792"/>
<dbReference type="EnsemblMetazoa" id="XM_038203826.1">
    <property type="protein sequence ID" value="XP_038059754.1"/>
    <property type="gene ID" value="LOC119730792"/>
</dbReference>
<dbReference type="InterPro" id="IPR018228">
    <property type="entry name" value="DNase_TatD-rel_CS"/>
</dbReference>
<dbReference type="PROSITE" id="PS01137">
    <property type="entry name" value="TATD_1"/>
    <property type="match status" value="1"/>
</dbReference>
<dbReference type="SUPFAM" id="SSF51556">
    <property type="entry name" value="Metallo-dependent hydrolases"/>
    <property type="match status" value="1"/>
</dbReference>
<name>A0A914A8L9_PATMI</name>
<dbReference type="PANTHER" id="PTHR46363">
    <property type="entry name" value="DEOXYRIBONUCLEASE TATDN2-RELATED"/>
    <property type="match status" value="1"/>
</dbReference>
<dbReference type="OMA" id="THCHLEY"/>
<evidence type="ECO:0000256" key="2">
    <source>
        <dbReference type="ARBA" id="ARBA00022801"/>
    </source>
</evidence>
<dbReference type="GO" id="GO:0016788">
    <property type="term" value="F:hydrolase activity, acting on ester bonds"/>
    <property type="evidence" value="ECO:0007669"/>
    <property type="project" value="InterPro"/>
</dbReference>
<evidence type="ECO:0000313" key="4">
    <source>
        <dbReference type="EnsemblMetazoa" id="XP_038059754.1"/>
    </source>
</evidence>
<dbReference type="InterPro" id="IPR032466">
    <property type="entry name" value="Metal_Hydrolase"/>
</dbReference>
<evidence type="ECO:0000256" key="3">
    <source>
        <dbReference type="PIRSR" id="PIRSR005902-1"/>
    </source>
</evidence>
<evidence type="ECO:0000313" key="5">
    <source>
        <dbReference type="Proteomes" id="UP000887568"/>
    </source>
</evidence>
<dbReference type="PROSITE" id="PS01091">
    <property type="entry name" value="TATD_3"/>
    <property type="match status" value="1"/>
</dbReference>
<feature type="binding site" evidence="3">
    <location>
        <position position="190"/>
    </location>
    <ligand>
        <name>a divalent metal cation</name>
        <dbReference type="ChEBI" id="CHEBI:60240"/>
        <label>2</label>
    </ligand>
</feature>
<dbReference type="Pfam" id="PF01026">
    <property type="entry name" value="TatD_DNase"/>
    <property type="match status" value="1"/>
</dbReference>
<dbReference type="CDD" id="cd01310">
    <property type="entry name" value="TatD_DNAse"/>
    <property type="match status" value="1"/>
</dbReference>
<dbReference type="PANTHER" id="PTHR46363:SF1">
    <property type="entry name" value="DEOXYRIBONUCLEASE TATDN2-RELATED"/>
    <property type="match status" value="1"/>
</dbReference>
<dbReference type="PIRSF" id="PIRSF005902">
    <property type="entry name" value="DNase_TatD"/>
    <property type="match status" value="1"/>
</dbReference>
<keyword evidence="5" id="KW-1185">Reference proteome</keyword>
<keyword evidence="3" id="KW-0479">Metal-binding</keyword>
<keyword evidence="2" id="KW-0378">Hydrolase</keyword>
<feature type="binding site" evidence="3">
    <location>
        <position position="215"/>
    </location>
    <ligand>
        <name>a divalent metal cation</name>
        <dbReference type="ChEBI" id="CHEBI:60240"/>
        <label>2</label>
    </ligand>
</feature>
<comment type="similarity">
    <text evidence="1">Belongs to the metallo-dependent hydrolases superfamily. TatD-type hydrolase family.</text>
</comment>
<protein>
    <submittedName>
        <fullName evidence="4">Uncharacterized protein</fullName>
    </submittedName>
</protein>
<feature type="binding site" evidence="3">
    <location>
        <position position="153"/>
    </location>
    <ligand>
        <name>a divalent metal cation</name>
        <dbReference type="ChEBI" id="CHEBI:60240"/>
        <label>1</label>
    </ligand>
</feature>
<dbReference type="AlphaFoldDB" id="A0A914A8L9"/>
<dbReference type="Proteomes" id="UP000887568">
    <property type="component" value="Unplaced"/>
</dbReference>
<dbReference type="RefSeq" id="XP_038059754.1">
    <property type="nucleotide sequence ID" value="XM_038203826.1"/>
</dbReference>
<dbReference type="InterPro" id="IPR001130">
    <property type="entry name" value="TatD-like"/>
</dbReference>
<dbReference type="Gene3D" id="3.20.20.140">
    <property type="entry name" value="Metal-dependent hydrolases"/>
    <property type="match status" value="1"/>
</dbReference>
<feature type="binding site" evidence="3">
    <location>
        <position position="61"/>
    </location>
    <ligand>
        <name>a divalent metal cation</name>
        <dbReference type="ChEBI" id="CHEBI:60240"/>
        <label>1</label>
    </ligand>
</feature>
<proteinExistence type="inferred from homology"/>
<sequence>MDESRVWDAHDDYVGLATKPERNLQRPTRVSSVFHWRTLQRLLLWNSSWPATTGFVDAHCHLDRLFNATGHTGCLVDFFCRSGIETHDFTGCIAVFCDEATLRDSERVKELVSDENVFGAVRFHPKNAQNFTQDAEAVIRCLLKHPKICALSEIGLDYARGHDRHTKAQQSVFRRLLGVSVELKVPVVIHCRDAEEDCFKIALESLPRYHHIHLHCYMRNWEGARKWCDAFPNLCVGLTNAVTWGNPGPRSVAQHIPLDRLLLETDAPYFPPRTQETVHFSVPTMAQFVAEEVAHIRDIPKQEVFSHTLKNTEWVYGVKFRT</sequence>
<dbReference type="PROSITE" id="PS01090">
    <property type="entry name" value="TATD_2"/>
    <property type="match status" value="1"/>
</dbReference>
<organism evidence="4 5">
    <name type="scientific">Patiria miniata</name>
    <name type="common">Bat star</name>
    <name type="synonym">Asterina miniata</name>
    <dbReference type="NCBI Taxonomy" id="46514"/>
    <lineage>
        <taxon>Eukaryota</taxon>
        <taxon>Metazoa</taxon>
        <taxon>Echinodermata</taxon>
        <taxon>Eleutherozoa</taxon>
        <taxon>Asterozoa</taxon>
        <taxon>Asteroidea</taxon>
        <taxon>Valvatacea</taxon>
        <taxon>Valvatida</taxon>
        <taxon>Asterinidae</taxon>
        <taxon>Patiria</taxon>
    </lineage>
</organism>
<dbReference type="GO" id="GO:0046872">
    <property type="term" value="F:metal ion binding"/>
    <property type="evidence" value="ECO:0007669"/>
    <property type="project" value="UniProtKB-KW"/>
</dbReference>
<reference evidence="4" key="1">
    <citation type="submission" date="2022-11" db="UniProtKB">
        <authorList>
            <consortium name="EnsemblMetazoa"/>
        </authorList>
    </citation>
    <scope>IDENTIFICATION</scope>
</reference>
<dbReference type="OrthoDB" id="413993at2759"/>
<feature type="binding site" evidence="3">
    <location>
        <position position="266"/>
    </location>
    <ligand>
        <name>a divalent metal cation</name>
        <dbReference type="ChEBI" id="CHEBI:60240"/>
        <label>1</label>
    </ligand>
</feature>
<evidence type="ECO:0000256" key="1">
    <source>
        <dbReference type="ARBA" id="ARBA00009275"/>
    </source>
</evidence>
<feature type="binding site" evidence="3">
    <location>
        <position position="59"/>
    </location>
    <ligand>
        <name>a divalent metal cation</name>
        <dbReference type="ChEBI" id="CHEBI:60240"/>
        <label>1</label>
    </ligand>
</feature>